<keyword evidence="3" id="KW-1185">Reference proteome</keyword>
<evidence type="ECO:0000313" key="2">
    <source>
        <dbReference type="EMBL" id="ACY14233.1"/>
    </source>
</evidence>
<feature type="binding site" evidence="1">
    <location>
        <position position="265"/>
    </location>
    <ligand>
        <name>Mg(2+)</name>
        <dbReference type="ChEBI" id="CHEBI:18420"/>
        <label>1</label>
    </ligand>
</feature>
<dbReference type="KEGG" id="hoh:Hoch_1683"/>
<dbReference type="RefSeq" id="WP_012826841.1">
    <property type="nucleotide sequence ID" value="NC_013440.1"/>
</dbReference>
<feature type="binding site" evidence="1">
    <location>
        <position position="262"/>
    </location>
    <ligand>
        <name>Mg(2+)</name>
        <dbReference type="ChEBI" id="CHEBI:18420"/>
        <label>1</label>
    </ligand>
</feature>
<comment type="cofactor">
    <cofactor evidence="1">
        <name>Mg(2+)</name>
        <dbReference type="ChEBI" id="CHEBI:18420"/>
    </cofactor>
    <text evidence="1">Binds 2 magnesium ions per subunit.</text>
</comment>
<proteinExistence type="predicted"/>
<dbReference type="InterPro" id="IPR050792">
    <property type="entry name" value="ADP-ribosylglycohydrolase"/>
</dbReference>
<keyword evidence="1" id="KW-0479">Metal-binding</keyword>
<dbReference type="GO" id="GO:0046872">
    <property type="term" value="F:metal ion binding"/>
    <property type="evidence" value="ECO:0007669"/>
    <property type="project" value="UniProtKB-KW"/>
</dbReference>
<gene>
    <name evidence="2" type="ordered locus">Hoch_1683</name>
</gene>
<dbReference type="InterPro" id="IPR005502">
    <property type="entry name" value="Ribosyl_crysJ1"/>
</dbReference>
<dbReference type="Proteomes" id="UP000001880">
    <property type="component" value="Chromosome"/>
</dbReference>
<evidence type="ECO:0000256" key="1">
    <source>
        <dbReference type="PIRSR" id="PIRSR605502-1"/>
    </source>
</evidence>
<dbReference type="OrthoDB" id="9798107at2"/>
<name>D0LWY6_HALO1</name>
<dbReference type="HOGENOM" id="CLU_024566_7_0_7"/>
<dbReference type="STRING" id="502025.Hoch_1683"/>
<reference evidence="2 3" key="1">
    <citation type="journal article" date="2010" name="Stand. Genomic Sci.">
        <title>Complete genome sequence of Haliangium ochraceum type strain (SMP-2).</title>
        <authorList>
            <consortium name="US DOE Joint Genome Institute (JGI-PGF)"/>
            <person name="Ivanova N."/>
            <person name="Daum C."/>
            <person name="Lang E."/>
            <person name="Abt B."/>
            <person name="Kopitz M."/>
            <person name="Saunders E."/>
            <person name="Lapidus A."/>
            <person name="Lucas S."/>
            <person name="Glavina Del Rio T."/>
            <person name="Nolan M."/>
            <person name="Tice H."/>
            <person name="Copeland A."/>
            <person name="Cheng J.F."/>
            <person name="Chen F."/>
            <person name="Bruce D."/>
            <person name="Goodwin L."/>
            <person name="Pitluck S."/>
            <person name="Mavromatis K."/>
            <person name="Pati A."/>
            <person name="Mikhailova N."/>
            <person name="Chen A."/>
            <person name="Palaniappan K."/>
            <person name="Land M."/>
            <person name="Hauser L."/>
            <person name="Chang Y.J."/>
            <person name="Jeffries C.D."/>
            <person name="Detter J.C."/>
            <person name="Brettin T."/>
            <person name="Rohde M."/>
            <person name="Goker M."/>
            <person name="Bristow J."/>
            <person name="Markowitz V."/>
            <person name="Eisen J.A."/>
            <person name="Hugenholtz P."/>
            <person name="Kyrpides N.C."/>
            <person name="Klenk H.P."/>
        </authorList>
    </citation>
    <scope>NUCLEOTIDE SEQUENCE [LARGE SCALE GENOMIC DNA]</scope>
    <source>
        <strain evidence="3">DSM 14365 / CIP 107738 / JCM 11303 / AJ 13395 / SMP-2</strain>
    </source>
</reference>
<organism evidence="2 3">
    <name type="scientific">Haliangium ochraceum (strain DSM 14365 / JCM 11303 / SMP-2)</name>
    <dbReference type="NCBI Taxonomy" id="502025"/>
    <lineage>
        <taxon>Bacteria</taxon>
        <taxon>Pseudomonadati</taxon>
        <taxon>Myxococcota</taxon>
        <taxon>Polyangia</taxon>
        <taxon>Haliangiales</taxon>
        <taxon>Kofleriaceae</taxon>
        <taxon>Haliangium</taxon>
    </lineage>
</organism>
<protein>
    <submittedName>
        <fullName evidence="2">ADP-ribosylation/Crystallin J1</fullName>
    </submittedName>
</protein>
<sequence>MTTVHHHARRDRLLGFLLGLALGDALGLPYEGMSAKRVARRSQRLDRFRLLGATGFVSDDTEQSALVAQALCREPRERERCVRAFRRSLLGWFARLPFGIGGATLRACVRIALGFRRTGVRSAGNGAAMRAGVLGAWFADAPERRRDYGRALAQITHTDERAIEGALYVAELSAGAACAEPEADRYVLVRNARAVLVSPQLQDALDRAQELARAGATPAAAVAALGNTGFIVHTVGIASFCFLRAGASPLDAIQSAIRAGGDTDTHAAIVGGWVGALHGASALPTPLIQAIHDGPFGPTHLRGLADALFEDAPRPRWSRARALLRNLALYPVILGHGFARLIPR</sequence>
<accession>D0LWY6</accession>
<dbReference type="AlphaFoldDB" id="D0LWY6"/>
<dbReference type="Pfam" id="PF03747">
    <property type="entry name" value="ADP_ribosyl_GH"/>
    <property type="match status" value="1"/>
</dbReference>
<keyword evidence="1" id="KW-0460">Magnesium</keyword>
<evidence type="ECO:0000313" key="3">
    <source>
        <dbReference type="Proteomes" id="UP000001880"/>
    </source>
</evidence>
<dbReference type="EMBL" id="CP001804">
    <property type="protein sequence ID" value="ACY14233.1"/>
    <property type="molecule type" value="Genomic_DNA"/>
</dbReference>
<dbReference type="PANTHER" id="PTHR16222">
    <property type="entry name" value="ADP-RIBOSYLGLYCOHYDROLASE"/>
    <property type="match status" value="1"/>
</dbReference>
<feature type="binding site" evidence="1">
    <location>
        <position position="264"/>
    </location>
    <ligand>
        <name>Mg(2+)</name>
        <dbReference type="ChEBI" id="CHEBI:18420"/>
        <label>1</label>
    </ligand>
</feature>
<dbReference type="eggNOG" id="COG1397">
    <property type="taxonomic scope" value="Bacteria"/>
</dbReference>
<feature type="binding site" evidence="1">
    <location>
        <position position="58"/>
    </location>
    <ligand>
        <name>Mg(2+)</name>
        <dbReference type="ChEBI" id="CHEBI:18420"/>
        <label>1</label>
    </ligand>
</feature>
<dbReference type="PANTHER" id="PTHR16222:SF12">
    <property type="entry name" value="ADP-RIBOSYLGLYCOHYDROLASE-RELATED"/>
    <property type="match status" value="1"/>
</dbReference>
<dbReference type="Gene3D" id="1.10.4080.10">
    <property type="entry name" value="ADP-ribosylation/Crystallin J1"/>
    <property type="match status" value="1"/>
</dbReference>
<dbReference type="InterPro" id="IPR036705">
    <property type="entry name" value="Ribosyl_crysJ1_sf"/>
</dbReference>
<dbReference type="SUPFAM" id="SSF101478">
    <property type="entry name" value="ADP-ribosylglycohydrolase"/>
    <property type="match status" value="1"/>
</dbReference>
<feature type="binding site" evidence="1">
    <location>
        <position position="60"/>
    </location>
    <ligand>
        <name>Mg(2+)</name>
        <dbReference type="ChEBI" id="CHEBI:18420"/>
        <label>1</label>
    </ligand>
</feature>
<feature type="binding site" evidence="1">
    <location>
        <position position="59"/>
    </location>
    <ligand>
        <name>Mg(2+)</name>
        <dbReference type="ChEBI" id="CHEBI:18420"/>
        <label>1</label>
    </ligand>
</feature>